<feature type="transmembrane region" description="Helical" evidence="7">
    <location>
        <begin position="199"/>
        <end position="219"/>
    </location>
</feature>
<keyword evidence="4 7" id="KW-1133">Transmembrane helix</keyword>
<dbReference type="PANTHER" id="PTHR30572">
    <property type="entry name" value="MEMBRANE COMPONENT OF TRANSPORTER-RELATED"/>
    <property type="match status" value="1"/>
</dbReference>
<feature type="transmembrane region" description="Helical" evidence="7">
    <location>
        <begin position="283"/>
        <end position="303"/>
    </location>
</feature>
<feature type="transmembrane region" description="Helical" evidence="7">
    <location>
        <begin position="151"/>
        <end position="170"/>
    </location>
</feature>
<comment type="caution">
    <text evidence="10">The sequence shown here is derived from an EMBL/GenBank/DDBJ whole genome shotgun (WGS) entry which is preliminary data.</text>
</comment>
<dbReference type="RefSeq" id="WP_119728022.1">
    <property type="nucleotide sequence ID" value="NZ_JACJII010000001.1"/>
</dbReference>
<feature type="transmembrane region" description="Helical" evidence="7">
    <location>
        <begin position="109"/>
        <end position="131"/>
    </location>
</feature>
<feature type="domain" description="ABC3 transporter permease C-terminal" evidence="9">
    <location>
        <begin position="331"/>
        <end position="445"/>
    </location>
</feature>
<feature type="signal peptide" evidence="8">
    <location>
        <begin position="1"/>
        <end position="17"/>
    </location>
</feature>
<feature type="transmembrane region" description="Helical" evidence="7">
    <location>
        <begin position="328"/>
        <end position="351"/>
    </location>
</feature>
<comment type="similarity">
    <text evidence="6">Belongs to the ABC-4 integral membrane protein family.</text>
</comment>
<gene>
    <name evidence="10" type="ORF">HNR21_000616</name>
</gene>
<evidence type="ECO:0000256" key="1">
    <source>
        <dbReference type="ARBA" id="ARBA00004651"/>
    </source>
</evidence>
<organism evidence="10 11">
    <name type="scientific">Thermomonospora cellulosilytica</name>
    <dbReference type="NCBI Taxonomy" id="1411118"/>
    <lineage>
        <taxon>Bacteria</taxon>
        <taxon>Bacillati</taxon>
        <taxon>Actinomycetota</taxon>
        <taxon>Actinomycetes</taxon>
        <taxon>Streptosporangiales</taxon>
        <taxon>Thermomonosporaceae</taxon>
        <taxon>Thermomonospora</taxon>
    </lineage>
</organism>
<evidence type="ECO:0000256" key="7">
    <source>
        <dbReference type="SAM" id="Phobius"/>
    </source>
</evidence>
<accession>A0A7W3MTT9</accession>
<keyword evidence="2" id="KW-1003">Cell membrane</keyword>
<keyword evidence="11" id="KW-1185">Reference proteome</keyword>
<dbReference type="AlphaFoldDB" id="A0A7W3MTT9"/>
<dbReference type="InterPro" id="IPR050250">
    <property type="entry name" value="Macrolide_Exporter_MacB"/>
</dbReference>
<evidence type="ECO:0000256" key="3">
    <source>
        <dbReference type="ARBA" id="ARBA00022692"/>
    </source>
</evidence>
<evidence type="ECO:0000256" key="6">
    <source>
        <dbReference type="ARBA" id="ARBA00038076"/>
    </source>
</evidence>
<feature type="chain" id="PRO_5030650568" evidence="8">
    <location>
        <begin position="18"/>
        <end position="452"/>
    </location>
</feature>
<feature type="transmembrane region" description="Helical" evidence="7">
    <location>
        <begin position="372"/>
        <end position="399"/>
    </location>
</feature>
<name>A0A7W3MTT9_9ACTN</name>
<feature type="transmembrane region" description="Helical" evidence="7">
    <location>
        <begin position="58"/>
        <end position="80"/>
    </location>
</feature>
<evidence type="ECO:0000256" key="2">
    <source>
        <dbReference type="ARBA" id="ARBA00022475"/>
    </source>
</evidence>
<feature type="transmembrane region" description="Helical" evidence="7">
    <location>
        <begin position="231"/>
        <end position="250"/>
    </location>
</feature>
<evidence type="ECO:0000256" key="4">
    <source>
        <dbReference type="ARBA" id="ARBA00022989"/>
    </source>
</evidence>
<feature type="transmembrane region" description="Helical" evidence="7">
    <location>
        <begin position="419"/>
        <end position="438"/>
    </location>
</feature>
<dbReference type="GO" id="GO:0022857">
    <property type="term" value="F:transmembrane transporter activity"/>
    <property type="evidence" value="ECO:0007669"/>
    <property type="project" value="TreeGrafter"/>
</dbReference>
<feature type="domain" description="ABC3 transporter permease C-terminal" evidence="9">
    <location>
        <begin position="64"/>
        <end position="178"/>
    </location>
</feature>
<keyword evidence="8" id="KW-0732">Signal</keyword>
<dbReference type="EMBL" id="JACJII010000001">
    <property type="protein sequence ID" value="MBA9001734.1"/>
    <property type="molecule type" value="Genomic_DNA"/>
</dbReference>
<dbReference type="Proteomes" id="UP000539313">
    <property type="component" value="Unassembled WGS sequence"/>
</dbReference>
<dbReference type="InterPro" id="IPR003838">
    <property type="entry name" value="ABC3_permease_C"/>
</dbReference>
<protein>
    <submittedName>
        <fullName evidence="10">Putative ABC transport system permease protein</fullName>
    </submittedName>
</protein>
<evidence type="ECO:0000256" key="8">
    <source>
        <dbReference type="SAM" id="SignalP"/>
    </source>
</evidence>
<evidence type="ECO:0000259" key="9">
    <source>
        <dbReference type="Pfam" id="PF02687"/>
    </source>
</evidence>
<dbReference type="GO" id="GO:0005886">
    <property type="term" value="C:plasma membrane"/>
    <property type="evidence" value="ECO:0007669"/>
    <property type="project" value="UniProtKB-SubCell"/>
</dbReference>
<keyword evidence="3 7" id="KW-0812">Transmembrane</keyword>
<evidence type="ECO:0000256" key="5">
    <source>
        <dbReference type="ARBA" id="ARBA00023136"/>
    </source>
</evidence>
<sequence length="452" mass="46510">MFSLAMRSLRHRAPAFAASFLAMLLGATMIMAFASMLDTAGGAGVSSADEETLVTMASVVGGWGLILVLFAVASTLTLAVRQRAAEIALLKSVGATPAQVRRMILGETAVLALAAYALAIVPGLLGGRALLTLLQDTDQVTATVQHAFGPVALAMGFWVTFAASMGAALLTARRAVRMRVTESLLDAAAGPRRTSRKRIVGGIGFLLLATDLAVITATVMRGEGTEAMQTAGQTSIWASIGFALLGPVLVRRVAGLPAAPLARFGGGSGHLAVQNIRRRAHQLAGALAPIILFTGIGTGTLYMQQIDSAAIAAEGAVPNDMQKNIETLNLVVIGMIVLFAAIMLINTLVATTVHRRGEFGRQRLAGATPGQVYGMIALESAVLTVTGVLFGLVASLFTILPFNYARTGTAVPDVGPGTFLGIVAVAAALAMVTSLAATGRTLRTPAVQAVAV</sequence>
<comment type="subcellular location">
    <subcellularLocation>
        <location evidence="1">Cell membrane</location>
        <topology evidence="1">Multi-pass membrane protein</topology>
    </subcellularLocation>
</comment>
<dbReference type="Pfam" id="PF02687">
    <property type="entry name" value="FtsX"/>
    <property type="match status" value="2"/>
</dbReference>
<proteinExistence type="inferred from homology"/>
<evidence type="ECO:0000313" key="11">
    <source>
        <dbReference type="Proteomes" id="UP000539313"/>
    </source>
</evidence>
<evidence type="ECO:0000313" key="10">
    <source>
        <dbReference type="EMBL" id="MBA9001734.1"/>
    </source>
</evidence>
<reference evidence="10 11" key="1">
    <citation type="submission" date="2020-08" db="EMBL/GenBank/DDBJ databases">
        <title>Sequencing the genomes of 1000 actinobacteria strains.</title>
        <authorList>
            <person name="Klenk H.-P."/>
        </authorList>
    </citation>
    <scope>NUCLEOTIDE SEQUENCE [LARGE SCALE GENOMIC DNA]</scope>
    <source>
        <strain evidence="10 11">DSM 45823</strain>
    </source>
</reference>
<keyword evidence="5 7" id="KW-0472">Membrane</keyword>
<dbReference type="PANTHER" id="PTHR30572:SF4">
    <property type="entry name" value="ABC TRANSPORTER PERMEASE YTRF"/>
    <property type="match status" value="1"/>
</dbReference>